<comment type="caution">
    <text evidence="1">The sequence shown here is derived from an EMBL/GenBank/DDBJ whole genome shotgun (WGS) entry which is preliminary data.</text>
</comment>
<organism evidence="1 2">
    <name type="scientific">Plantactinospora sonchi</name>
    <dbReference type="NCBI Taxonomy" id="1544735"/>
    <lineage>
        <taxon>Bacteria</taxon>
        <taxon>Bacillati</taxon>
        <taxon>Actinomycetota</taxon>
        <taxon>Actinomycetes</taxon>
        <taxon>Micromonosporales</taxon>
        <taxon>Micromonosporaceae</taxon>
        <taxon>Plantactinospora</taxon>
    </lineage>
</organism>
<name>A0ABU7RXY8_9ACTN</name>
<reference evidence="1 2" key="1">
    <citation type="submission" date="2024-01" db="EMBL/GenBank/DDBJ databases">
        <title>Genome insights into Plantactinospora sonchi sp. nov.</title>
        <authorList>
            <person name="Wang L."/>
        </authorList>
    </citation>
    <scope>NUCLEOTIDE SEQUENCE [LARGE SCALE GENOMIC DNA]</scope>
    <source>
        <strain evidence="1 2">NEAU-QY2</strain>
    </source>
</reference>
<evidence type="ECO:0000313" key="1">
    <source>
        <dbReference type="EMBL" id="MEE6261388.1"/>
    </source>
</evidence>
<evidence type="ECO:0000313" key="2">
    <source>
        <dbReference type="Proteomes" id="UP001332243"/>
    </source>
</evidence>
<proteinExistence type="predicted"/>
<dbReference type="Proteomes" id="UP001332243">
    <property type="component" value="Unassembled WGS sequence"/>
</dbReference>
<gene>
    <name evidence="1" type="ORF">V1633_23170</name>
</gene>
<protein>
    <recommendedName>
        <fullName evidence="3">Secreted protein</fullName>
    </recommendedName>
</protein>
<evidence type="ECO:0008006" key="3">
    <source>
        <dbReference type="Google" id="ProtNLM"/>
    </source>
</evidence>
<accession>A0ABU7RXY8</accession>
<keyword evidence="2" id="KW-1185">Reference proteome</keyword>
<dbReference type="EMBL" id="JAZGQK010000020">
    <property type="protein sequence ID" value="MEE6261388.1"/>
    <property type="molecule type" value="Genomic_DNA"/>
</dbReference>
<dbReference type="RefSeq" id="WP_331216495.1">
    <property type="nucleotide sequence ID" value="NZ_JAZGQK010000020.1"/>
</dbReference>
<sequence>MSTVHALALPLALLATACLPLVVAALICADELLDHLGRRIAERRERRLLDRFDRAFEADTRGRVDPTELDRVGGPTIEQLAADLRRLADQRGQAAGGPEPEHRALLEAYDDRLRLASQRLGVPEHLGELTGVDREIERVRVEGELEAAGLVLRTPHAGPRRPAG</sequence>